<keyword evidence="2" id="KW-1185">Reference proteome</keyword>
<feature type="region of interest" description="Disordered" evidence="1">
    <location>
        <begin position="47"/>
        <end position="122"/>
    </location>
</feature>
<sequence length="293" mass="34779">MKEIRCLDLSYLMEQRFRYTRIRDELEMPHLVSELRRKCEKCLKISEGEQGNNSDASKSGKDSDMSNQDGSETEAKESESETENRPKYDSKLKKTDSKKTDQILSKSQRKKKKRRKKKKKSDYKDLKVLKRFWFKRDPSPPPQDELEQHLHELRLRTRKEIHTLLYFNNTAQETKIKQMKRCAALLSKKAEEQWNKQIEMLDKEFDMLAEEPTEYNDDNLMERLKENPELLEAIDRLKAEQPLSQTIIENSYQIATRMERQLFSLIPGVSGLTVYRNMMICELARDEINTMTV</sequence>
<proteinExistence type="predicted"/>
<name>A0A0R3S1Z1_9BILA</name>
<evidence type="ECO:0000313" key="2">
    <source>
        <dbReference type="Proteomes" id="UP000050640"/>
    </source>
</evidence>
<dbReference type="STRING" id="1147741.A0A0R3S1Z1"/>
<reference evidence="3" key="1">
    <citation type="submission" date="2017-02" db="UniProtKB">
        <authorList>
            <consortium name="WormBaseParasite"/>
        </authorList>
    </citation>
    <scope>IDENTIFICATION</scope>
</reference>
<dbReference type="Proteomes" id="UP000050640">
    <property type="component" value="Unplaced"/>
</dbReference>
<protein>
    <submittedName>
        <fullName evidence="3">Uncharacterized protein</fullName>
    </submittedName>
</protein>
<dbReference type="WBParaSite" id="EEL_0000870801-mRNA-1">
    <property type="protein sequence ID" value="EEL_0000870801-mRNA-1"/>
    <property type="gene ID" value="EEL_0000870801"/>
</dbReference>
<feature type="compositionally biased region" description="Basic and acidic residues" evidence="1">
    <location>
        <begin position="73"/>
        <end position="101"/>
    </location>
</feature>
<evidence type="ECO:0000313" key="3">
    <source>
        <dbReference type="WBParaSite" id="EEL_0000870801-mRNA-1"/>
    </source>
</evidence>
<accession>A0A0R3S1Z1</accession>
<feature type="compositionally biased region" description="Basic residues" evidence="1">
    <location>
        <begin position="107"/>
        <end position="121"/>
    </location>
</feature>
<evidence type="ECO:0000256" key="1">
    <source>
        <dbReference type="SAM" id="MobiDB-lite"/>
    </source>
</evidence>
<dbReference type="AlphaFoldDB" id="A0A0R3S1Z1"/>
<organism evidence="2 3">
    <name type="scientific">Elaeophora elaphi</name>
    <dbReference type="NCBI Taxonomy" id="1147741"/>
    <lineage>
        <taxon>Eukaryota</taxon>
        <taxon>Metazoa</taxon>
        <taxon>Ecdysozoa</taxon>
        <taxon>Nematoda</taxon>
        <taxon>Chromadorea</taxon>
        <taxon>Rhabditida</taxon>
        <taxon>Spirurina</taxon>
        <taxon>Spiruromorpha</taxon>
        <taxon>Filarioidea</taxon>
        <taxon>Onchocercidae</taxon>
        <taxon>Elaeophora</taxon>
    </lineage>
</organism>